<dbReference type="InterPro" id="IPR017911">
    <property type="entry name" value="MacB-like_ATP-bd"/>
</dbReference>
<keyword evidence="4 7" id="KW-0067">ATP-binding</keyword>
<dbReference type="PROSITE" id="PS50893">
    <property type="entry name" value="ABC_TRANSPORTER_2"/>
    <property type="match status" value="1"/>
</dbReference>
<dbReference type="GO" id="GO:0005524">
    <property type="term" value="F:ATP binding"/>
    <property type="evidence" value="ECO:0007669"/>
    <property type="project" value="UniProtKB-KW"/>
</dbReference>
<evidence type="ECO:0000256" key="5">
    <source>
        <dbReference type="ARBA" id="ARBA00022967"/>
    </source>
</evidence>
<dbReference type="InterPro" id="IPR027417">
    <property type="entry name" value="P-loop_NTPase"/>
</dbReference>
<evidence type="ECO:0000256" key="4">
    <source>
        <dbReference type="ARBA" id="ARBA00022840"/>
    </source>
</evidence>
<name>A0ABX4CZ25_9FLAO</name>
<comment type="caution">
    <text evidence="7">The sequence shown here is derived from an EMBL/GenBank/DDBJ whole genome shotgun (WGS) entry which is preliminary data.</text>
</comment>
<dbReference type="PROSITE" id="PS00211">
    <property type="entry name" value="ABC_TRANSPORTER_1"/>
    <property type="match status" value="1"/>
</dbReference>
<dbReference type="Pfam" id="PF00005">
    <property type="entry name" value="ABC_tran"/>
    <property type="match status" value="1"/>
</dbReference>
<reference evidence="7 8" key="1">
    <citation type="submission" date="2016-11" db="EMBL/GenBank/DDBJ databases">
        <title>Whole genomes of Flavobacteriaceae.</title>
        <authorList>
            <person name="Stine C."/>
            <person name="Li C."/>
            <person name="Tadesse D."/>
        </authorList>
    </citation>
    <scope>NUCLEOTIDE SEQUENCE [LARGE SCALE GENOMIC DNA]</scope>
    <source>
        <strain evidence="7 8">CCUG 60112</strain>
    </source>
</reference>
<evidence type="ECO:0000256" key="3">
    <source>
        <dbReference type="ARBA" id="ARBA00022741"/>
    </source>
</evidence>
<dbReference type="Proteomes" id="UP000198381">
    <property type="component" value="Unassembled WGS sequence"/>
</dbReference>
<keyword evidence="5" id="KW-1278">Translocase</keyword>
<organism evidence="7 8">
    <name type="scientific">Flavobacterium plurextorum</name>
    <dbReference type="NCBI Taxonomy" id="1114867"/>
    <lineage>
        <taxon>Bacteria</taxon>
        <taxon>Pseudomonadati</taxon>
        <taxon>Bacteroidota</taxon>
        <taxon>Flavobacteriia</taxon>
        <taxon>Flavobacteriales</taxon>
        <taxon>Flavobacteriaceae</taxon>
        <taxon>Flavobacterium</taxon>
    </lineage>
</organism>
<sequence>MMISITKLSKIFRTEEVETKALSEISLTINQGDFISIMGPSGSGKSTLLNIIGLLDSASGGSYKLLDQEMIGTNEKVKSKARKENIGFIFQNFNLIDELSVYDNIELPLIYNNVPASERKSKVNEIANILGIAHRLKHFPQQLSGGQQQRVAVARALINDPKIILADEPTGNLDSKNGNEVMELLTDLHASGSTILMVTHSDYDASFSQKTILMKDGIILSEKINNKNVDVFAANLSN</sequence>
<evidence type="ECO:0000259" key="6">
    <source>
        <dbReference type="PROSITE" id="PS50893"/>
    </source>
</evidence>
<dbReference type="SMART" id="SM00382">
    <property type="entry name" value="AAA"/>
    <property type="match status" value="1"/>
</dbReference>
<dbReference type="SUPFAM" id="SSF52540">
    <property type="entry name" value="P-loop containing nucleoside triphosphate hydrolases"/>
    <property type="match status" value="1"/>
</dbReference>
<keyword evidence="8" id="KW-1185">Reference proteome</keyword>
<evidence type="ECO:0000313" key="7">
    <source>
        <dbReference type="EMBL" id="OXB09934.1"/>
    </source>
</evidence>
<comment type="similarity">
    <text evidence="1">Belongs to the ABC transporter superfamily.</text>
</comment>
<feature type="domain" description="ABC transporter" evidence="6">
    <location>
        <begin position="6"/>
        <end position="236"/>
    </location>
</feature>
<dbReference type="PANTHER" id="PTHR42798:SF7">
    <property type="entry name" value="ALPHA-D-RIBOSE 1-METHYLPHOSPHONATE 5-TRIPHOSPHATE SYNTHASE SUBUNIT PHNL"/>
    <property type="match status" value="1"/>
</dbReference>
<keyword evidence="2" id="KW-0813">Transport</keyword>
<protein>
    <submittedName>
        <fullName evidence="7">Phosphonate ABC transporter ATP-binding protein</fullName>
    </submittedName>
</protein>
<gene>
    <name evidence="7" type="ORF">B0A81_04665</name>
</gene>
<evidence type="ECO:0000313" key="8">
    <source>
        <dbReference type="Proteomes" id="UP000198381"/>
    </source>
</evidence>
<evidence type="ECO:0000256" key="2">
    <source>
        <dbReference type="ARBA" id="ARBA00022448"/>
    </source>
</evidence>
<evidence type="ECO:0000256" key="1">
    <source>
        <dbReference type="ARBA" id="ARBA00005417"/>
    </source>
</evidence>
<dbReference type="InterPro" id="IPR017871">
    <property type="entry name" value="ABC_transporter-like_CS"/>
</dbReference>
<dbReference type="InterPro" id="IPR003439">
    <property type="entry name" value="ABC_transporter-like_ATP-bd"/>
</dbReference>
<dbReference type="CDD" id="cd03255">
    <property type="entry name" value="ABC_MJ0796_LolCDE_FtsE"/>
    <property type="match status" value="1"/>
</dbReference>
<proteinExistence type="inferred from homology"/>
<dbReference type="Gene3D" id="3.40.50.300">
    <property type="entry name" value="P-loop containing nucleotide triphosphate hydrolases"/>
    <property type="match status" value="1"/>
</dbReference>
<dbReference type="PANTHER" id="PTHR42798">
    <property type="entry name" value="LIPOPROTEIN-RELEASING SYSTEM ATP-BINDING PROTEIN LOLD"/>
    <property type="match status" value="1"/>
</dbReference>
<dbReference type="InterPro" id="IPR003593">
    <property type="entry name" value="AAA+_ATPase"/>
</dbReference>
<keyword evidence="3" id="KW-0547">Nucleotide-binding</keyword>
<dbReference type="EMBL" id="MUHD01000009">
    <property type="protein sequence ID" value="OXB09934.1"/>
    <property type="molecule type" value="Genomic_DNA"/>
</dbReference>
<accession>A0ABX4CZ25</accession>